<proteinExistence type="predicted"/>
<dbReference type="WBParaSite" id="jg21042">
    <property type="protein sequence ID" value="jg21042"/>
    <property type="gene ID" value="jg21042"/>
</dbReference>
<evidence type="ECO:0000313" key="2">
    <source>
        <dbReference type="WBParaSite" id="jg21042"/>
    </source>
</evidence>
<reference evidence="2" key="1">
    <citation type="submission" date="2022-11" db="UniProtKB">
        <authorList>
            <consortium name="WormBaseParasite"/>
        </authorList>
    </citation>
    <scope>IDENTIFICATION</scope>
</reference>
<sequence>MQGLLAKRLPAWHNAAAGCIAATAAACTAIDPTLKGKRGSSSVLPSACTRYEAFWAALLVLAECYCW</sequence>
<evidence type="ECO:0000313" key="1">
    <source>
        <dbReference type="Proteomes" id="UP000887574"/>
    </source>
</evidence>
<name>A0A915DM61_9BILA</name>
<dbReference type="AlphaFoldDB" id="A0A915DM61"/>
<accession>A0A915DM61</accession>
<protein>
    <submittedName>
        <fullName evidence="2">Secreted protein</fullName>
    </submittedName>
</protein>
<dbReference type="PROSITE" id="PS51257">
    <property type="entry name" value="PROKAR_LIPOPROTEIN"/>
    <property type="match status" value="1"/>
</dbReference>
<dbReference type="Proteomes" id="UP000887574">
    <property type="component" value="Unplaced"/>
</dbReference>
<organism evidence="1 2">
    <name type="scientific">Ditylenchus dipsaci</name>
    <dbReference type="NCBI Taxonomy" id="166011"/>
    <lineage>
        <taxon>Eukaryota</taxon>
        <taxon>Metazoa</taxon>
        <taxon>Ecdysozoa</taxon>
        <taxon>Nematoda</taxon>
        <taxon>Chromadorea</taxon>
        <taxon>Rhabditida</taxon>
        <taxon>Tylenchina</taxon>
        <taxon>Tylenchomorpha</taxon>
        <taxon>Sphaerularioidea</taxon>
        <taxon>Anguinidae</taxon>
        <taxon>Anguininae</taxon>
        <taxon>Ditylenchus</taxon>
    </lineage>
</organism>
<keyword evidence="1" id="KW-1185">Reference proteome</keyword>